<dbReference type="Proteomes" id="UP000192678">
    <property type="component" value="Unassembled WGS sequence"/>
</dbReference>
<dbReference type="InterPro" id="IPR016181">
    <property type="entry name" value="Acyl_CoA_acyltransferase"/>
</dbReference>
<keyword evidence="3" id="KW-1185">Reference proteome</keyword>
<dbReference type="EMBL" id="FWYB01000018">
    <property type="protein sequence ID" value="SMD15442.1"/>
    <property type="molecule type" value="Genomic_DNA"/>
</dbReference>
<dbReference type="Gene3D" id="3.40.630.30">
    <property type="match status" value="1"/>
</dbReference>
<dbReference type="OrthoDB" id="758560at2"/>
<accession>A0A1W2F0T3</accession>
<reference evidence="2 3" key="1">
    <citation type="submission" date="2017-04" db="EMBL/GenBank/DDBJ databases">
        <authorList>
            <person name="Afonso C.L."/>
            <person name="Miller P.J."/>
            <person name="Scott M.A."/>
            <person name="Spackman E."/>
            <person name="Goraichik I."/>
            <person name="Dimitrov K.M."/>
            <person name="Suarez D.L."/>
            <person name="Swayne D.E."/>
        </authorList>
    </citation>
    <scope>NUCLEOTIDE SEQUENCE [LARGE SCALE GENOMIC DNA]</scope>
    <source>
        <strain evidence="2 3">DSM 19625</strain>
    </source>
</reference>
<dbReference type="AlphaFoldDB" id="A0A1W2F0T3"/>
<gene>
    <name evidence="2" type="ORF">SAMN04488101_11873</name>
</gene>
<dbReference type="PROSITE" id="PS51186">
    <property type="entry name" value="GNAT"/>
    <property type="match status" value="1"/>
</dbReference>
<dbReference type="InterPro" id="IPR000182">
    <property type="entry name" value="GNAT_dom"/>
</dbReference>
<organism evidence="2 3">
    <name type="scientific">Pedobacter nyackensis</name>
    <dbReference type="NCBI Taxonomy" id="475255"/>
    <lineage>
        <taxon>Bacteria</taxon>
        <taxon>Pseudomonadati</taxon>
        <taxon>Bacteroidota</taxon>
        <taxon>Sphingobacteriia</taxon>
        <taxon>Sphingobacteriales</taxon>
        <taxon>Sphingobacteriaceae</taxon>
        <taxon>Pedobacter</taxon>
    </lineage>
</organism>
<evidence type="ECO:0000313" key="2">
    <source>
        <dbReference type="EMBL" id="SMD15442.1"/>
    </source>
</evidence>
<proteinExistence type="predicted"/>
<dbReference type="CDD" id="cd04301">
    <property type="entry name" value="NAT_SF"/>
    <property type="match status" value="1"/>
</dbReference>
<feature type="domain" description="N-acetyltransferase" evidence="1">
    <location>
        <begin position="1"/>
        <end position="159"/>
    </location>
</feature>
<evidence type="ECO:0000259" key="1">
    <source>
        <dbReference type="PROSITE" id="PS51186"/>
    </source>
</evidence>
<dbReference type="RefSeq" id="WP_084291809.1">
    <property type="nucleotide sequence ID" value="NZ_FWYB01000018.1"/>
</dbReference>
<dbReference type="GO" id="GO:0016747">
    <property type="term" value="F:acyltransferase activity, transferring groups other than amino-acyl groups"/>
    <property type="evidence" value="ECO:0007669"/>
    <property type="project" value="InterPro"/>
</dbReference>
<protein>
    <submittedName>
        <fullName evidence="2">Acetyltransferase (GNAT) family protein</fullName>
    </submittedName>
</protein>
<dbReference type="Pfam" id="PF00583">
    <property type="entry name" value="Acetyltransf_1"/>
    <property type="match status" value="1"/>
</dbReference>
<dbReference type="STRING" id="475255.SAMN04488101_11873"/>
<dbReference type="SUPFAM" id="SSF55729">
    <property type="entry name" value="Acyl-CoA N-acyltransferases (Nat)"/>
    <property type="match status" value="1"/>
</dbReference>
<evidence type="ECO:0000313" key="3">
    <source>
        <dbReference type="Proteomes" id="UP000192678"/>
    </source>
</evidence>
<name>A0A1W2F0T3_9SPHI</name>
<keyword evidence="2" id="KW-0808">Transferase</keyword>
<sequence length="168" mass="19255">MEIVKSTNQDVDAIFKLYDAATAHQKTVGSLQWQGFERSMVEQTIKNGLQWQIVIDGEVACVFTLALNDPLIWEEKDEDPAVYIHRIATNPKYRGKHFVKHIVDWVKQYAAENNKAYVRLDTGSGNDKLNNYYMSCGFTYLGVTKLKNTEGLPLHYKEGSFSLFEIKL</sequence>